<dbReference type="EMBL" id="BAVZ01000006">
    <property type="protein sequence ID" value="GAF08228.1"/>
    <property type="molecule type" value="Genomic_DNA"/>
</dbReference>
<dbReference type="InterPro" id="IPR013159">
    <property type="entry name" value="DnaA_C"/>
</dbReference>
<dbReference type="PANTHER" id="PTHR30050">
    <property type="entry name" value="CHROMOSOMAL REPLICATION INITIATOR PROTEIN DNAA"/>
    <property type="match status" value="1"/>
</dbReference>
<dbReference type="GO" id="GO:0003688">
    <property type="term" value="F:DNA replication origin binding"/>
    <property type="evidence" value="ECO:0007669"/>
    <property type="project" value="InterPro"/>
</dbReference>
<dbReference type="SMART" id="SM00760">
    <property type="entry name" value="Bac_DnaA_C"/>
    <property type="match status" value="1"/>
</dbReference>
<evidence type="ECO:0000313" key="3">
    <source>
        <dbReference type="Proteomes" id="UP000019364"/>
    </source>
</evidence>
<dbReference type="InterPro" id="IPR010921">
    <property type="entry name" value="Trp_repressor/repl_initiator"/>
</dbReference>
<organism evidence="2 3">
    <name type="scientific">Paenibacillus pini JCM 16418</name>
    <dbReference type="NCBI Taxonomy" id="1236976"/>
    <lineage>
        <taxon>Bacteria</taxon>
        <taxon>Bacillati</taxon>
        <taxon>Bacillota</taxon>
        <taxon>Bacilli</taxon>
        <taxon>Bacillales</taxon>
        <taxon>Paenibacillaceae</taxon>
        <taxon>Paenibacillus</taxon>
    </lineage>
</organism>
<dbReference type="GO" id="GO:0006275">
    <property type="term" value="P:regulation of DNA replication"/>
    <property type="evidence" value="ECO:0007669"/>
    <property type="project" value="InterPro"/>
</dbReference>
<sequence length="97" mass="11225">MITIQDIQQKVGEYYNLRMEDFKARKRTKAVAFPRQIAMYLSRELTDFSLPKIGEAFGGRDHTTVIHAHDKITKSLKVDQDLFKVVNSITEKIKNPT</sequence>
<dbReference type="InterPro" id="IPR018312">
    <property type="entry name" value="Chromosome_initiator_DnaA_CS"/>
</dbReference>
<dbReference type="Proteomes" id="UP000019364">
    <property type="component" value="Unassembled WGS sequence"/>
</dbReference>
<dbReference type="eggNOG" id="COG0593">
    <property type="taxonomic scope" value="Bacteria"/>
</dbReference>
<name>W7YKL4_9BACL</name>
<dbReference type="AlphaFoldDB" id="W7YKL4"/>
<proteinExistence type="predicted"/>
<comment type="caution">
    <text evidence="2">The sequence shown here is derived from an EMBL/GenBank/DDBJ whole genome shotgun (WGS) entry which is preliminary data.</text>
</comment>
<dbReference type="CDD" id="cd06571">
    <property type="entry name" value="Bac_DnaA_C"/>
    <property type="match status" value="1"/>
</dbReference>
<dbReference type="FunFam" id="1.10.1750.10:FF:000003">
    <property type="entry name" value="Chromosomal replication initiator protein DnaA"/>
    <property type="match status" value="1"/>
</dbReference>
<dbReference type="GO" id="GO:0005886">
    <property type="term" value="C:plasma membrane"/>
    <property type="evidence" value="ECO:0007669"/>
    <property type="project" value="TreeGrafter"/>
</dbReference>
<reference evidence="2 3" key="1">
    <citation type="journal article" date="2014" name="Genome Announc.">
        <title>Draft Genome Sequence of Paenibacillus pini JCM 16418T, Isolated from the Rhizosphere of Pine Tree.</title>
        <authorList>
            <person name="Yuki M."/>
            <person name="Oshima K."/>
            <person name="Suda W."/>
            <person name="Oshida Y."/>
            <person name="Kitamura K."/>
            <person name="Iida Y."/>
            <person name="Hattori M."/>
            <person name="Ohkuma M."/>
        </authorList>
    </citation>
    <scope>NUCLEOTIDE SEQUENCE [LARGE SCALE GENOMIC DNA]</scope>
    <source>
        <strain evidence="2 3">JCM 16418</strain>
    </source>
</reference>
<dbReference type="SUPFAM" id="SSF48295">
    <property type="entry name" value="TrpR-like"/>
    <property type="match status" value="1"/>
</dbReference>
<dbReference type="STRING" id="1236976.JCM16418_2287"/>
<gene>
    <name evidence="2" type="ORF">JCM16418_2287</name>
</gene>
<feature type="domain" description="Chromosomal replication initiator DnaA C-terminal" evidence="1">
    <location>
        <begin position="3"/>
        <end position="72"/>
    </location>
</feature>
<keyword evidence="3" id="KW-1185">Reference proteome</keyword>
<evidence type="ECO:0000259" key="1">
    <source>
        <dbReference type="SMART" id="SM00760"/>
    </source>
</evidence>
<dbReference type="Gene3D" id="1.10.1750.10">
    <property type="match status" value="1"/>
</dbReference>
<accession>W7YKL4</accession>
<evidence type="ECO:0000313" key="2">
    <source>
        <dbReference type="EMBL" id="GAF08228.1"/>
    </source>
</evidence>
<dbReference type="PANTHER" id="PTHR30050:SF2">
    <property type="entry name" value="CHROMOSOMAL REPLICATION INITIATOR PROTEIN DNAA"/>
    <property type="match status" value="1"/>
</dbReference>
<dbReference type="GO" id="GO:0006270">
    <property type="term" value="P:DNA replication initiation"/>
    <property type="evidence" value="ECO:0007669"/>
    <property type="project" value="InterPro"/>
</dbReference>
<dbReference type="GO" id="GO:0005524">
    <property type="term" value="F:ATP binding"/>
    <property type="evidence" value="ECO:0007669"/>
    <property type="project" value="InterPro"/>
</dbReference>
<dbReference type="PROSITE" id="PS01008">
    <property type="entry name" value="DNAA"/>
    <property type="match status" value="1"/>
</dbReference>
<dbReference type="Pfam" id="PF08299">
    <property type="entry name" value="Bac_DnaA_C"/>
    <property type="match status" value="1"/>
</dbReference>
<protein>
    <submittedName>
        <fullName evidence="2">Chromosomal replication initiator protein DnaA</fullName>
    </submittedName>
</protein>